<sequence length="68" mass="7769">MCFRYHPKQSRTILLTPEESECQDCLQFQLNAHQPDSEAYAKFSYKLRETCSDSSCLYGDALGLSAQN</sequence>
<keyword evidence="2" id="KW-1185">Reference proteome</keyword>
<evidence type="ECO:0000313" key="1">
    <source>
        <dbReference type="EMBL" id="PRQ18740.1"/>
    </source>
</evidence>
<organism evidence="1 2">
    <name type="scientific">Rosa chinensis</name>
    <name type="common">China rose</name>
    <dbReference type="NCBI Taxonomy" id="74649"/>
    <lineage>
        <taxon>Eukaryota</taxon>
        <taxon>Viridiplantae</taxon>
        <taxon>Streptophyta</taxon>
        <taxon>Embryophyta</taxon>
        <taxon>Tracheophyta</taxon>
        <taxon>Spermatophyta</taxon>
        <taxon>Magnoliopsida</taxon>
        <taxon>eudicotyledons</taxon>
        <taxon>Gunneridae</taxon>
        <taxon>Pentapetalae</taxon>
        <taxon>rosids</taxon>
        <taxon>fabids</taxon>
        <taxon>Rosales</taxon>
        <taxon>Rosaceae</taxon>
        <taxon>Rosoideae</taxon>
        <taxon>Rosoideae incertae sedis</taxon>
        <taxon>Rosa</taxon>
    </lineage>
</organism>
<gene>
    <name evidence="1" type="ORF">RchiOBHm_Chr7g0209381</name>
</gene>
<reference evidence="1 2" key="1">
    <citation type="journal article" date="2018" name="Nat. Genet.">
        <title>The Rosa genome provides new insights in the design of modern roses.</title>
        <authorList>
            <person name="Bendahmane M."/>
        </authorList>
    </citation>
    <scope>NUCLEOTIDE SEQUENCE [LARGE SCALE GENOMIC DNA]</scope>
    <source>
        <strain evidence="2">cv. Old Blush</strain>
    </source>
</reference>
<comment type="caution">
    <text evidence="1">The sequence shown here is derived from an EMBL/GenBank/DDBJ whole genome shotgun (WGS) entry which is preliminary data.</text>
</comment>
<evidence type="ECO:0000313" key="2">
    <source>
        <dbReference type="Proteomes" id="UP000238479"/>
    </source>
</evidence>
<dbReference type="AlphaFoldDB" id="A0A2P6P9Y1"/>
<proteinExistence type="predicted"/>
<dbReference type="Proteomes" id="UP000238479">
    <property type="component" value="Chromosome 7"/>
</dbReference>
<name>A0A2P6P9Y1_ROSCH</name>
<dbReference type="EMBL" id="PDCK01000045">
    <property type="protein sequence ID" value="PRQ18740.1"/>
    <property type="molecule type" value="Genomic_DNA"/>
</dbReference>
<protein>
    <submittedName>
        <fullName evidence="1">Uncharacterized protein</fullName>
    </submittedName>
</protein>
<dbReference type="Gramene" id="PRQ18740">
    <property type="protein sequence ID" value="PRQ18740"/>
    <property type="gene ID" value="RchiOBHm_Chr7g0209381"/>
</dbReference>
<accession>A0A2P6P9Y1</accession>